<organism evidence="1 2">
    <name type="scientific">Agromyces archimandritae</name>
    <dbReference type="NCBI Taxonomy" id="2781962"/>
    <lineage>
        <taxon>Bacteria</taxon>
        <taxon>Bacillati</taxon>
        <taxon>Actinomycetota</taxon>
        <taxon>Actinomycetes</taxon>
        <taxon>Micrococcales</taxon>
        <taxon>Microbacteriaceae</taxon>
        <taxon>Agromyces</taxon>
    </lineage>
</organism>
<sequence length="59" mass="6486">MYRAGNLKLDELITHTYTLDEINDAYDDMRAGKNIRGVIRFAAASEPQAAAEEAELATA</sequence>
<accession>A0A975FKR6</accession>
<name>A0A975FKR6_9MICO</name>
<protein>
    <recommendedName>
        <fullName evidence="3">Alcohol dehydrogenase</fullName>
    </recommendedName>
</protein>
<dbReference type="SUPFAM" id="SSF50129">
    <property type="entry name" value="GroES-like"/>
    <property type="match status" value="1"/>
</dbReference>
<keyword evidence="2" id="KW-1185">Reference proteome</keyword>
<dbReference type="EMBL" id="CP071696">
    <property type="protein sequence ID" value="QTX04323.1"/>
    <property type="molecule type" value="Genomic_DNA"/>
</dbReference>
<dbReference type="Proteomes" id="UP000671914">
    <property type="component" value="Chromosome"/>
</dbReference>
<evidence type="ECO:0000313" key="2">
    <source>
        <dbReference type="Proteomes" id="UP000671914"/>
    </source>
</evidence>
<dbReference type="InterPro" id="IPR011032">
    <property type="entry name" value="GroES-like_sf"/>
</dbReference>
<gene>
    <name evidence="1" type="ORF">G127AT_13745</name>
</gene>
<proteinExistence type="predicted"/>
<evidence type="ECO:0000313" key="1">
    <source>
        <dbReference type="EMBL" id="QTX04323.1"/>
    </source>
</evidence>
<dbReference type="Gene3D" id="3.90.180.10">
    <property type="entry name" value="Medium-chain alcohol dehydrogenases, catalytic domain"/>
    <property type="match status" value="1"/>
</dbReference>
<dbReference type="AlphaFoldDB" id="A0A975FKR6"/>
<evidence type="ECO:0008006" key="3">
    <source>
        <dbReference type="Google" id="ProtNLM"/>
    </source>
</evidence>
<reference evidence="1" key="1">
    <citation type="submission" date="2021-03" db="EMBL/GenBank/DDBJ databases">
        <title>Agromyces archimandritus sp. nov., isolated from the cockroach Archimandrita tessellata.</title>
        <authorList>
            <person name="Guzman J."/>
            <person name="Ortuzar M."/>
            <person name="Poehlein A."/>
            <person name="Daniel R."/>
            <person name="Trujillo M."/>
            <person name="Vilcinskas A."/>
        </authorList>
    </citation>
    <scope>NUCLEOTIDE SEQUENCE</scope>
    <source>
        <strain evidence="1">G127AT</strain>
    </source>
</reference>
<dbReference type="RefSeq" id="WP_210897799.1">
    <property type="nucleotide sequence ID" value="NZ_CP071696.1"/>
</dbReference>
<dbReference type="KEGG" id="aarc:G127AT_13745"/>